<dbReference type="InterPro" id="IPR015424">
    <property type="entry name" value="PyrdxlP-dep_Trfase"/>
</dbReference>
<evidence type="ECO:0000256" key="6">
    <source>
        <dbReference type="SAM" id="MobiDB-lite"/>
    </source>
</evidence>
<dbReference type="GO" id="GO:0006567">
    <property type="term" value="P:L-threonine catabolic process"/>
    <property type="evidence" value="ECO:0007669"/>
    <property type="project" value="TreeGrafter"/>
</dbReference>
<dbReference type="EMBL" id="JABXBU010002230">
    <property type="protein sequence ID" value="KAF8768216.1"/>
    <property type="molecule type" value="Genomic_DNA"/>
</dbReference>
<dbReference type="PIRSF" id="PIRSF017617">
    <property type="entry name" value="Thr_aldolase"/>
    <property type="match status" value="1"/>
</dbReference>
<keyword evidence="4" id="KW-0456">Lyase</keyword>
<comment type="cofactor">
    <cofactor evidence="1">
        <name>pyridoxal 5'-phosphate</name>
        <dbReference type="ChEBI" id="CHEBI:597326"/>
    </cofactor>
</comment>
<evidence type="ECO:0000256" key="1">
    <source>
        <dbReference type="ARBA" id="ARBA00001933"/>
    </source>
</evidence>
<organism evidence="8 9">
    <name type="scientific">Argiope bruennichi</name>
    <name type="common">Wasp spider</name>
    <name type="synonym">Aranea bruennichi</name>
    <dbReference type="NCBI Taxonomy" id="94029"/>
    <lineage>
        <taxon>Eukaryota</taxon>
        <taxon>Metazoa</taxon>
        <taxon>Ecdysozoa</taxon>
        <taxon>Arthropoda</taxon>
        <taxon>Chelicerata</taxon>
        <taxon>Arachnida</taxon>
        <taxon>Araneae</taxon>
        <taxon>Araneomorphae</taxon>
        <taxon>Entelegynae</taxon>
        <taxon>Araneoidea</taxon>
        <taxon>Araneidae</taxon>
        <taxon>Argiope</taxon>
    </lineage>
</organism>
<dbReference type="FunFam" id="3.40.640.10:FF:000030">
    <property type="entry name" value="Low-specificity L-threonine aldolase"/>
    <property type="match status" value="1"/>
</dbReference>
<dbReference type="GO" id="GO:0005829">
    <property type="term" value="C:cytosol"/>
    <property type="evidence" value="ECO:0007669"/>
    <property type="project" value="TreeGrafter"/>
</dbReference>
<evidence type="ECO:0000313" key="9">
    <source>
        <dbReference type="Proteomes" id="UP000807504"/>
    </source>
</evidence>
<sequence length="433" mass="48398">MADFSTPYHSRDKKESGRRKKESVGNTGRLFRSVQFVSACQLSNMVREVDLRSDTVTKPTPAMRKAMAEAVVGDDVYKEDPTINELEEKIAEFLGKEAALFVASGTMGNLSAVMAHCWTRGQEIIMGDQSHMFMYEQGGISSLAGVHVSSIPTLEDGTFDLEVLKEKIRPRNPNMHEPSTGLICLENSHNRCGGKVLPLSYIREVCALARNNDIPVHMDGARIINASVHCGVPAHEIVKECASVSMCLSKLICFSCRVHRCRKVLGGAMRQAGVLAAAALVALESAEERIRIDHQRTKKFAQEIYNLKSKLITCDPAIDSNMILLQFPSPNFTNEDFVRRMAEVKIEDKEQVVVKACPWYRNRVRCVLHSDLTQEDLDSALMKIRAIANKQDPDAVVVKAGLRDKNRVRCVIHSDLNEEHLEWALQKIRKILG</sequence>
<dbReference type="PANTHER" id="PTHR48097">
    <property type="entry name" value="L-THREONINE ALDOLASE-RELATED"/>
    <property type="match status" value="1"/>
</dbReference>
<dbReference type="AlphaFoldDB" id="A0A8T0EA34"/>
<dbReference type="Proteomes" id="UP000807504">
    <property type="component" value="Unassembled WGS sequence"/>
</dbReference>
<dbReference type="GO" id="GO:0006545">
    <property type="term" value="P:glycine biosynthetic process"/>
    <property type="evidence" value="ECO:0007669"/>
    <property type="project" value="TreeGrafter"/>
</dbReference>
<gene>
    <name evidence="8" type="ORF">HNY73_021059</name>
</gene>
<dbReference type="NCBIfam" id="NF041359">
    <property type="entry name" value="GntG_guanitoxin"/>
    <property type="match status" value="1"/>
</dbReference>
<proteinExistence type="inferred from homology"/>
<dbReference type="InterPro" id="IPR023603">
    <property type="entry name" value="Low_specificity_L-TA-like"/>
</dbReference>
<name>A0A8T0EA34_ARGBR</name>
<protein>
    <submittedName>
        <fullName evidence="8">Putative low-specificity L-threonine aldolase like protein</fullName>
    </submittedName>
</protein>
<dbReference type="Gene3D" id="3.40.640.10">
    <property type="entry name" value="Type I PLP-dependent aspartate aminotransferase-like (Major domain)"/>
    <property type="match status" value="1"/>
</dbReference>
<keyword evidence="3" id="KW-0663">Pyridoxal phosphate</keyword>
<evidence type="ECO:0000313" key="8">
    <source>
        <dbReference type="EMBL" id="KAF8768216.1"/>
    </source>
</evidence>
<dbReference type="Gene3D" id="3.90.1150.10">
    <property type="entry name" value="Aspartate Aminotransferase, domain 1"/>
    <property type="match status" value="1"/>
</dbReference>
<evidence type="ECO:0000256" key="3">
    <source>
        <dbReference type="ARBA" id="ARBA00022898"/>
    </source>
</evidence>
<evidence type="ECO:0000259" key="7">
    <source>
        <dbReference type="Pfam" id="PF01212"/>
    </source>
</evidence>
<feature type="modified residue" description="N6-(pyridoxal phosphate)lysine" evidence="5">
    <location>
        <position position="250"/>
    </location>
</feature>
<reference evidence="8" key="1">
    <citation type="journal article" date="2020" name="bioRxiv">
        <title>Chromosome-level reference genome of the European wasp spider Argiope bruennichi: a resource for studies on range expansion and evolutionary adaptation.</title>
        <authorList>
            <person name="Sheffer M.M."/>
            <person name="Hoppe A."/>
            <person name="Krehenwinkel H."/>
            <person name="Uhl G."/>
            <person name="Kuss A.W."/>
            <person name="Jensen L."/>
            <person name="Jensen C."/>
            <person name="Gillespie R.G."/>
            <person name="Hoff K.J."/>
            <person name="Prost S."/>
        </authorList>
    </citation>
    <scope>NUCLEOTIDE SEQUENCE</scope>
</reference>
<dbReference type="InterPro" id="IPR015421">
    <property type="entry name" value="PyrdxlP-dep_Trfase_major"/>
</dbReference>
<keyword evidence="9" id="KW-1185">Reference proteome</keyword>
<comment type="similarity">
    <text evidence="2">Belongs to the threonine aldolase family.</text>
</comment>
<dbReference type="Pfam" id="PF01212">
    <property type="entry name" value="Beta_elim_lyase"/>
    <property type="match status" value="1"/>
</dbReference>
<dbReference type="SUPFAM" id="SSF53383">
    <property type="entry name" value="PLP-dependent transferases"/>
    <property type="match status" value="1"/>
</dbReference>
<reference evidence="8" key="2">
    <citation type="submission" date="2020-06" db="EMBL/GenBank/DDBJ databases">
        <authorList>
            <person name="Sheffer M."/>
        </authorList>
    </citation>
    <scope>NUCLEOTIDE SEQUENCE</scope>
</reference>
<accession>A0A8T0EA34</accession>
<evidence type="ECO:0000256" key="5">
    <source>
        <dbReference type="PIRSR" id="PIRSR017617-1"/>
    </source>
</evidence>
<dbReference type="InterPro" id="IPR001597">
    <property type="entry name" value="ArAA_b-elim_lyase/Thr_aldolase"/>
</dbReference>
<evidence type="ECO:0000256" key="4">
    <source>
        <dbReference type="ARBA" id="ARBA00023239"/>
    </source>
</evidence>
<evidence type="ECO:0000256" key="2">
    <source>
        <dbReference type="ARBA" id="ARBA00006966"/>
    </source>
</evidence>
<comment type="caution">
    <text evidence="8">The sequence shown here is derived from an EMBL/GenBank/DDBJ whole genome shotgun (WGS) entry which is preliminary data.</text>
</comment>
<dbReference type="GO" id="GO:0008732">
    <property type="term" value="F:L-allo-threonine aldolase activity"/>
    <property type="evidence" value="ECO:0007669"/>
    <property type="project" value="TreeGrafter"/>
</dbReference>
<feature type="region of interest" description="Disordered" evidence="6">
    <location>
        <begin position="1"/>
        <end position="25"/>
    </location>
</feature>
<dbReference type="InterPro" id="IPR015422">
    <property type="entry name" value="PyrdxlP-dep_Trfase_small"/>
</dbReference>
<dbReference type="PANTHER" id="PTHR48097:SF9">
    <property type="entry name" value="L-THREONINE ALDOLASE"/>
    <property type="match status" value="1"/>
</dbReference>
<feature type="domain" description="Aromatic amino acid beta-eliminating lyase/threonine aldolase" evidence="7">
    <location>
        <begin position="50"/>
        <end position="322"/>
    </location>
</feature>